<protein>
    <recommendedName>
        <fullName evidence="3">F-box domain-containing protein</fullName>
    </recommendedName>
</protein>
<proteinExistence type="predicted"/>
<accession>A0A165DXD3</accession>
<organism evidence="1 2">
    <name type="scientific">Exidia glandulosa HHB12029</name>
    <dbReference type="NCBI Taxonomy" id="1314781"/>
    <lineage>
        <taxon>Eukaryota</taxon>
        <taxon>Fungi</taxon>
        <taxon>Dikarya</taxon>
        <taxon>Basidiomycota</taxon>
        <taxon>Agaricomycotina</taxon>
        <taxon>Agaricomycetes</taxon>
        <taxon>Auriculariales</taxon>
        <taxon>Exidiaceae</taxon>
        <taxon>Exidia</taxon>
    </lineage>
</organism>
<dbReference type="InParanoid" id="A0A165DXD3"/>
<gene>
    <name evidence="1" type="ORF">EXIGLDRAFT_841372</name>
</gene>
<dbReference type="AlphaFoldDB" id="A0A165DXD3"/>
<dbReference type="Gene3D" id="3.80.10.10">
    <property type="entry name" value="Ribonuclease Inhibitor"/>
    <property type="match status" value="1"/>
</dbReference>
<reference evidence="1 2" key="1">
    <citation type="journal article" date="2016" name="Mol. Biol. Evol.">
        <title>Comparative Genomics of Early-Diverging Mushroom-Forming Fungi Provides Insights into the Origins of Lignocellulose Decay Capabilities.</title>
        <authorList>
            <person name="Nagy L.G."/>
            <person name="Riley R."/>
            <person name="Tritt A."/>
            <person name="Adam C."/>
            <person name="Daum C."/>
            <person name="Floudas D."/>
            <person name="Sun H."/>
            <person name="Yadav J.S."/>
            <person name="Pangilinan J."/>
            <person name="Larsson K.H."/>
            <person name="Matsuura K."/>
            <person name="Barry K."/>
            <person name="Labutti K."/>
            <person name="Kuo R."/>
            <person name="Ohm R.A."/>
            <person name="Bhattacharya S.S."/>
            <person name="Shirouzu T."/>
            <person name="Yoshinaga Y."/>
            <person name="Martin F.M."/>
            <person name="Grigoriev I.V."/>
            <person name="Hibbett D.S."/>
        </authorList>
    </citation>
    <scope>NUCLEOTIDE SEQUENCE [LARGE SCALE GENOMIC DNA]</scope>
    <source>
        <strain evidence="1 2">HHB12029</strain>
    </source>
</reference>
<keyword evidence="2" id="KW-1185">Reference proteome</keyword>
<dbReference type="EMBL" id="KV426183">
    <property type="protein sequence ID" value="KZV85586.1"/>
    <property type="molecule type" value="Genomic_DNA"/>
</dbReference>
<evidence type="ECO:0008006" key="3">
    <source>
        <dbReference type="Google" id="ProtNLM"/>
    </source>
</evidence>
<name>A0A165DXD3_EXIGL</name>
<evidence type="ECO:0000313" key="1">
    <source>
        <dbReference type="EMBL" id="KZV85586.1"/>
    </source>
</evidence>
<sequence length="508" mass="56673">MATPAAYMLIDRLNDDILCLIFLALQELATSKHRPWAPSVTISHVCRRWRQQALGCAALWTTISWSPGQPLAAALAALERSRMAEVHIILHMSRIQDWLQNARDTVDAHTLSRVIVRSHLHRVSTLDIVFSTALWNVDVFALLCADAPAEMPALRVLRLDSINRFTPPSEVHIAARNLERLEIPSFSIRAWTTLLGPNTVLVKLGGFEIKLSDLVQLLRIAPNLASLAIGFDSPTLINNDLPNGTSFSCDHTDVRDLRVEDVPTSGIELLCRLLPCAQIPNIHLSHCWDDHPPDIWADFLAIRALGDIEELTLLGSLDSEYTLELIAAQTTKKRSVLCPQLLPHDILERVFDAQPCIFGTLHKLSLDLQQWGALVQLLHERNAWRLSSLRTLTISIVQDMLEGDEGDIQYVDSSALDLPILEALHLAAEGSEPPTVDLVRHLLLAIAPLFRYLLLGARLLYEGHGFKDELLQRCDELSADADEDQLVRDVAAAVEKLLRLPEGTEIRT</sequence>
<dbReference type="OrthoDB" id="3139566at2759"/>
<dbReference type="Proteomes" id="UP000077266">
    <property type="component" value="Unassembled WGS sequence"/>
</dbReference>
<dbReference type="InterPro" id="IPR032675">
    <property type="entry name" value="LRR_dom_sf"/>
</dbReference>
<evidence type="ECO:0000313" key="2">
    <source>
        <dbReference type="Proteomes" id="UP000077266"/>
    </source>
</evidence>
<dbReference type="Gene3D" id="1.20.1280.50">
    <property type="match status" value="1"/>
</dbReference>